<reference evidence="2 3" key="1">
    <citation type="journal article" date="2010" name="Cell">
        <title>The genome of Naegleria gruberi illuminates early eukaryotic versatility.</title>
        <authorList>
            <person name="Fritz-Laylin L.K."/>
            <person name="Prochnik S.E."/>
            <person name="Ginger M.L."/>
            <person name="Dacks J.B."/>
            <person name="Carpenter M.L."/>
            <person name="Field M.C."/>
            <person name="Kuo A."/>
            <person name="Paredez A."/>
            <person name="Chapman J."/>
            <person name="Pham J."/>
            <person name="Shu S."/>
            <person name="Neupane R."/>
            <person name="Cipriano M."/>
            <person name="Mancuso J."/>
            <person name="Tu H."/>
            <person name="Salamov A."/>
            <person name="Lindquist E."/>
            <person name="Shapiro H."/>
            <person name="Lucas S."/>
            <person name="Grigoriev I.V."/>
            <person name="Cande W.Z."/>
            <person name="Fulton C."/>
            <person name="Rokhsar D.S."/>
            <person name="Dawson S.C."/>
        </authorList>
    </citation>
    <scope>NUCLEOTIDE SEQUENCE [LARGE SCALE GENOMIC DNA]</scope>
    <source>
        <strain evidence="2 3">NEG-M</strain>
    </source>
</reference>
<feature type="transmembrane region" description="Helical" evidence="1">
    <location>
        <begin position="207"/>
        <end position="231"/>
    </location>
</feature>
<dbReference type="OrthoDB" id="10520289at2759"/>
<dbReference type="Proteomes" id="UP000006671">
    <property type="component" value="Unassembled WGS sequence"/>
</dbReference>
<evidence type="ECO:0000256" key="1">
    <source>
        <dbReference type="SAM" id="Phobius"/>
    </source>
</evidence>
<evidence type="ECO:0000313" key="2">
    <source>
        <dbReference type="EMBL" id="EFC46422.1"/>
    </source>
</evidence>
<gene>
    <name evidence="2" type="ORF">NAEGRDRAFT_65844</name>
</gene>
<sequence length="312" mass="35018">MCAELSYLDPTLVKADEIYAVMKALDRTVISWNCYWEFLLLGHVSLIFLNTTKAVGAVSTRKYKIMRYLIIGFLIVLFIIICVLTVILFVAGGLIAGYGNTPVMNNLILAVFLISALTFFVLSICILCLLHMTGSILLKSLHQGHARAKALQNNAQLTNPSINQNNNSEITQQTQQEKSEKIETPYIESKEQENSVNIKKQVLKKAWAILIVATVCLVIQFIGFFFIPLSMIDKNLMLVYFVTYDVTIVVIVSLFIGIHRPLKEVQRVFRRNSISSNGTSSTKRKQTNKIGAKVDESQELHTAPSNIQENTV</sequence>
<accession>D2VAF8</accession>
<feature type="transmembrane region" description="Helical" evidence="1">
    <location>
        <begin position="237"/>
        <end position="258"/>
    </location>
</feature>
<dbReference type="RefSeq" id="XP_002679166.1">
    <property type="nucleotide sequence ID" value="XM_002679120.1"/>
</dbReference>
<feature type="transmembrane region" description="Helical" evidence="1">
    <location>
        <begin position="68"/>
        <end position="95"/>
    </location>
</feature>
<dbReference type="InParanoid" id="D2VAF8"/>
<organism evidence="3">
    <name type="scientific">Naegleria gruberi</name>
    <name type="common">Amoeba</name>
    <dbReference type="NCBI Taxonomy" id="5762"/>
    <lineage>
        <taxon>Eukaryota</taxon>
        <taxon>Discoba</taxon>
        <taxon>Heterolobosea</taxon>
        <taxon>Tetramitia</taxon>
        <taxon>Eutetramitia</taxon>
        <taxon>Vahlkampfiidae</taxon>
        <taxon>Naegleria</taxon>
    </lineage>
</organism>
<keyword evidence="1" id="KW-0812">Transmembrane</keyword>
<keyword evidence="1" id="KW-1133">Transmembrane helix</keyword>
<dbReference type="VEuPathDB" id="AmoebaDB:NAEGRDRAFT_65844"/>
<name>D2VAF8_NAEGR</name>
<dbReference type="GeneID" id="8859539"/>
<feature type="transmembrane region" description="Helical" evidence="1">
    <location>
        <begin position="107"/>
        <end position="130"/>
    </location>
</feature>
<dbReference type="EMBL" id="GG738859">
    <property type="protein sequence ID" value="EFC46422.1"/>
    <property type="molecule type" value="Genomic_DNA"/>
</dbReference>
<dbReference type="KEGG" id="ngr:NAEGRDRAFT_65844"/>
<proteinExistence type="predicted"/>
<feature type="transmembrane region" description="Helical" evidence="1">
    <location>
        <begin position="35"/>
        <end position="56"/>
    </location>
</feature>
<evidence type="ECO:0000313" key="3">
    <source>
        <dbReference type="Proteomes" id="UP000006671"/>
    </source>
</evidence>
<dbReference type="AlphaFoldDB" id="D2VAF8"/>
<dbReference type="OMA" id="VISWNCY"/>
<protein>
    <submittedName>
        <fullName evidence="2">Predicted protein</fullName>
    </submittedName>
</protein>
<keyword evidence="3" id="KW-1185">Reference proteome</keyword>
<keyword evidence="1" id="KW-0472">Membrane</keyword>